<keyword evidence="2" id="KW-0274">FAD</keyword>
<dbReference type="Gene3D" id="3.50.50.60">
    <property type="entry name" value="FAD/NAD(P)-binding domain"/>
    <property type="match status" value="2"/>
</dbReference>
<sequence>MNETDVVIVGAGPSGLSLAVALSQLEIKSVVIEKQHDICEDPRAIALAGDASRILSLIGITGEEMDQISQLFGIVENPSNVEVIYEQKDTPSTCVIRGKYAVGADGKRGFVRKQFLQDKGIKQETGRYRYEATWVAANLKVSMPTPSTHPHFPLWDLGYEPDELWDLFWPVGFQYVTPKVGGLGSSDIRKRIQLGEKCFHVFMPLITMVNQLLQPPYDACGYGPIRPCWRKVLEVRRSQKSLSRDLVESRFEYELPRNFELPGDAVEHLKEQMEPHLTIAPSRLRGQGSRLNTPVRFPWDCVEVLRCGPAHFAQKVVNRWFDGRVILIGDAAHVFPPFGAQGIASGIRDALGLSWRLYLLAGSTEKLPHKETASFNKDSLLLAWSRERRQGVDEAAEMTAANGTFLQTKSNVLRWAVWCANAVLSWIPRLRLSLLRGHFSDRDGVRGVEDGFFLDGQGGGTRTAQIFVQGADDGSVELSDQVFRKSKAALTLLILHHPGTEEEWTAIQQASKRLDLPTIFLAEKAICLNDNTPVPLQLQPESRKIQSLHMLTPATAGVVSRAGHKPLPLYDPCAFRKRFQSSAKYALIRSDFIIFSQAKTLEQLEDQISRAWRMATNS</sequence>
<keyword evidence="1" id="KW-0285">Flavoprotein</keyword>
<feature type="domain" description="FAD-binding" evidence="4">
    <location>
        <begin position="304"/>
        <end position="359"/>
    </location>
</feature>
<evidence type="ECO:0000256" key="2">
    <source>
        <dbReference type="ARBA" id="ARBA00022827"/>
    </source>
</evidence>
<dbReference type="AlphaFoldDB" id="A0AA35QEP0"/>
<dbReference type="InterPro" id="IPR002938">
    <property type="entry name" value="FAD-bd"/>
</dbReference>
<dbReference type="SUPFAM" id="SSF51905">
    <property type="entry name" value="FAD/NAD(P)-binding domain"/>
    <property type="match status" value="1"/>
</dbReference>
<evidence type="ECO:0000313" key="6">
    <source>
        <dbReference type="Proteomes" id="UP001160390"/>
    </source>
</evidence>
<reference evidence="5" key="1">
    <citation type="submission" date="2023-01" db="EMBL/GenBank/DDBJ databases">
        <authorList>
            <person name="Piombo E."/>
        </authorList>
    </citation>
    <scope>NUCLEOTIDE SEQUENCE</scope>
</reference>
<feature type="domain" description="FAD-binding" evidence="4">
    <location>
        <begin position="3"/>
        <end position="60"/>
    </location>
</feature>
<dbReference type="EMBL" id="CABFNP030001353">
    <property type="protein sequence ID" value="CAI6100698.1"/>
    <property type="molecule type" value="Genomic_DNA"/>
</dbReference>
<keyword evidence="6" id="KW-1185">Reference proteome</keyword>
<dbReference type="Pfam" id="PF01494">
    <property type="entry name" value="FAD_binding_3"/>
    <property type="match status" value="2"/>
</dbReference>
<dbReference type="InterPro" id="IPR036188">
    <property type="entry name" value="FAD/NAD-bd_sf"/>
</dbReference>
<dbReference type="PRINTS" id="PR00420">
    <property type="entry name" value="RNGMNOXGNASE"/>
</dbReference>
<evidence type="ECO:0000256" key="1">
    <source>
        <dbReference type="ARBA" id="ARBA00022630"/>
    </source>
</evidence>
<dbReference type="InterPro" id="IPR050641">
    <property type="entry name" value="RIFMO-like"/>
</dbReference>
<comment type="caution">
    <text evidence="5">The sequence shown here is derived from an EMBL/GenBank/DDBJ whole genome shotgun (WGS) entry which is preliminary data.</text>
</comment>
<dbReference type="PANTHER" id="PTHR43004">
    <property type="entry name" value="TRK SYSTEM POTASSIUM UPTAKE PROTEIN"/>
    <property type="match status" value="1"/>
</dbReference>
<dbReference type="GO" id="GO:0071949">
    <property type="term" value="F:FAD binding"/>
    <property type="evidence" value="ECO:0007669"/>
    <property type="project" value="InterPro"/>
</dbReference>
<name>A0AA35QEP0_9HYPO</name>
<protein>
    <recommendedName>
        <fullName evidence="4">FAD-binding domain-containing protein</fullName>
    </recommendedName>
</protein>
<evidence type="ECO:0000256" key="3">
    <source>
        <dbReference type="ARBA" id="ARBA00023002"/>
    </source>
</evidence>
<evidence type="ECO:0000259" key="4">
    <source>
        <dbReference type="Pfam" id="PF01494"/>
    </source>
</evidence>
<gene>
    <name evidence="5" type="ORF">CCHLO57077_00006710</name>
</gene>
<keyword evidence="3" id="KW-0560">Oxidoreductase</keyword>
<evidence type="ECO:0000313" key="5">
    <source>
        <dbReference type="EMBL" id="CAI6100698.1"/>
    </source>
</evidence>
<organism evidence="5 6">
    <name type="scientific">Clonostachys chloroleuca</name>
    <dbReference type="NCBI Taxonomy" id="1926264"/>
    <lineage>
        <taxon>Eukaryota</taxon>
        <taxon>Fungi</taxon>
        <taxon>Dikarya</taxon>
        <taxon>Ascomycota</taxon>
        <taxon>Pezizomycotina</taxon>
        <taxon>Sordariomycetes</taxon>
        <taxon>Hypocreomycetidae</taxon>
        <taxon>Hypocreales</taxon>
        <taxon>Bionectriaceae</taxon>
        <taxon>Clonostachys</taxon>
    </lineage>
</organism>
<dbReference type="PANTHER" id="PTHR43004:SF17">
    <property type="entry name" value="PUTATIVE-RELATED"/>
    <property type="match status" value="1"/>
</dbReference>
<proteinExistence type="predicted"/>
<dbReference type="Proteomes" id="UP001160390">
    <property type="component" value="Unassembled WGS sequence"/>
</dbReference>
<dbReference type="GO" id="GO:0016709">
    <property type="term" value="F:oxidoreductase activity, acting on paired donors, with incorporation or reduction of molecular oxygen, NAD(P)H as one donor, and incorporation of one atom of oxygen"/>
    <property type="evidence" value="ECO:0007669"/>
    <property type="project" value="UniProtKB-ARBA"/>
</dbReference>
<accession>A0AA35QEP0</accession>